<protein>
    <submittedName>
        <fullName evidence="2">Uncharacterized protein</fullName>
    </submittedName>
</protein>
<evidence type="ECO:0000313" key="2">
    <source>
        <dbReference type="EMBL" id="KAE8670837.1"/>
    </source>
</evidence>
<sequence length="228" mass="24653">MQLVADSVVLRLGFPTSLLSDREQGGLSRAAAAAVHLVRPVPSRPVPSLGSGRVVVVVVVVVVSTIAMRTWTIAMRTSTIAMRTWTIAMRILNRNTIVEVRIAIVDYRIAIYILHCDSPSSHCDSRSSQCDSLSSHCDSRSSRCDSQTLGSGLADEAEEGNIRLYAWSSAGVWEDHLRGLGGGHRGYCAHERLQLAAIKILSVRVLLTLGLLDCCILFLGLVGFVLLG</sequence>
<keyword evidence="3" id="KW-1185">Reference proteome</keyword>
<accession>A0A6A2YCM3</accession>
<keyword evidence="1" id="KW-1133">Transmembrane helix</keyword>
<name>A0A6A2YCM3_HIBSY</name>
<keyword evidence="1" id="KW-0812">Transmembrane</keyword>
<gene>
    <name evidence="2" type="ORF">F3Y22_tig00112071pilonHSYRG00009</name>
</gene>
<evidence type="ECO:0000313" key="3">
    <source>
        <dbReference type="Proteomes" id="UP000436088"/>
    </source>
</evidence>
<comment type="caution">
    <text evidence="2">The sequence shown here is derived from an EMBL/GenBank/DDBJ whole genome shotgun (WGS) entry which is preliminary data.</text>
</comment>
<feature type="transmembrane region" description="Helical" evidence="1">
    <location>
        <begin position="54"/>
        <end position="74"/>
    </location>
</feature>
<dbReference type="EMBL" id="VEPZ02001497">
    <property type="protein sequence ID" value="KAE8670837.1"/>
    <property type="molecule type" value="Genomic_DNA"/>
</dbReference>
<evidence type="ECO:0000256" key="1">
    <source>
        <dbReference type="SAM" id="Phobius"/>
    </source>
</evidence>
<proteinExistence type="predicted"/>
<dbReference type="AlphaFoldDB" id="A0A6A2YCM3"/>
<keyword evidence="1" id="KW-0472">Membrane</keyword>
<feature type="transmembrane region" description="Helical" evidence="1">
    <location>
        <begin position="205"/>
        <end position="227"/>
    </location>
</feature>
<dbReference type="Proteomes" id="UP000436088">
    <property type="component" value="Unassembled WGS sequence"/>
</dbReference>
<organism evidence="2 3">
    <name type="scientific">Hibiscus syriacus</name>
    <name type="common">Rose of Sharon</name>
    <dbReference type="NCBI Taxonomy" id="106335"/>
    <lineage>
        <taxon>Eukaryota</taxon>
        <taxon>Viridiplantae</taxon>
        <taxon>Streptophyta</taxon>
        <taxon>Embryophyta</taxon>
        <taxon>Tracheophyta</taxon>
        <taxon>Spermatophyta</taxon>
        <taxon>Magnoliopsida</taxon>
        <taxon>eudicotyledons</taxon>
        <taxon>Gunneridae</taxon>
        <taxon>Pentapetalae</taxon>
        <taxon>rosids</taxon>
        <taxon>malvids</taxon>
        <taxon>Malvales</taxon>
        <taxon>Malvaceae</taxon>
        <taxon>Malvoideae</taxon>
        <taxon>Hibiscus</taxon>
    </lineage>
</organism>
<reference evidence="2" key="1">
    <citation type="submission" date="2019-09" db="EMBL/GenBank/DDBJ databases">
        <title>Draft genome information of white flower Hibiscus syriacus.</title>
        <authorList>
            <person name="Kim Y.-M."/>
        </authorList>
    </citation>
    <scope>NUCLEOTIDE SEQUENCE [LARGE SCALE GENOMIC DNA]</scope>
    <source>
        <strain evidence="2">YM2019G1</strain>
    </source>
</reference>